<reference evidence="4 5" key="1">
    <citation type="submission" date="2016-07" db="EMBL/GenBank/DDBJ databases">
        <title>Pervasive Adenine N6-methylation of Active Genes in Fungi.</title>
        <authorList>
            <consortium name="DOE Joint Genome Institute"/>
            <person name="Mondo S.J."/>
            <person name="Dannebaum R.O."/>
            <person name="Kuo R.C."/>
            <person name="Labutti K."/>
            <person name="Haridas S."/>
            <person name="Kuo A."/>
            <person name="Salamov A."/>
            <person name="Ahrendt S.R."/>
            <person name="Lipzen A."/>
            <person name="Sullivan W."/>
            <person name="Andreopoulos W.B."/>
            <person name="Clum A."/>
            <person name="Lindquist E."/>
            <person name="Daum C."/>
            <person name="Ramamoorthy G.K."/>
            <person name="Gryganskyi A."/>
            <person name="Culley D."/>
            <person name="Magnuson J.K."/>
            <person name="James T.Y."/>
            <person name="O'Malley M.A."/>
            <person name="Stajich J.E."/>
            <person name="Spatafora J.W."/>
            <person name="Visel A."/>
            <person name="Grigoriev I.V."/>
        </authorList>
    </citation>
    <scope>NUCLEOTIDE SEQUENCE [LARGE SCALE GENOMIC DNA]</scope>
    <source>
        <strain evidence="4 5">CBS 115471</strain>
    </source>
</reference>
<evidence type="ECO:0000256" key="1">
    <source>
        <dbReference type="ARBA" id="ARBA00023242"/>
    </source>
</evidence>
<sequence>MDIGKVVCHGLPREPTFDSLFGSPPPGAIELEIASNHRDQGESLFVKSDEELSPDLNRPDPAKVDEEMMLPSTVIGDDLDHSNDGATNHHQAPGSSADSVLPWTACKPVFPTQTAPLFKRWGSTDLPLRRKRAAYILFSRDTTVPPPNQPEILQVSLKRASSGMPLKVYSRKVGKGQPPGQPNSIQASADASSAAPQKGEKAKQSPASQSGSTQALASQESLESTSGADARQELYRPSATVSARGSTMPNASPGSRASTSVDTPVPGSLSESSMRCQGTSNGDADSDSNSEKKRPGPYSYFCHVLKLPATTQESGQSSSEKPNPIFTNAQGMRPLDGQPARVSSAIATPEEKGRTTSSSHGETPVAQRQQTPATEPVPKVRKYSCVRCKKKRTTCDSELPKCGNCEKCGDNCHYNVDRSASRANASETQVPSPALPAKDGQAQSKETTARKAGATSQQSAPSKPEGDSKTPPKAAAVPKKGHRSKTDPVSKPPPKTTTPPKEGPTSKENLVSQPIPKAAAAQEQDPVSKSSSTSNSISVSKASPQRNNAVTKKTPKNSKALVTFADTQTKPSVNAKDNVPEVSKEKSTGRGQRTSTIPGATQDQAPEPLGDNSDKVSSTHRASPGIAPDSADNDVTMVDAPAVSNKTAKPSGPGDNNATSAEHPKVPLVSFSIPSPSTQGKKRPASSPAPLSKRAKTSRKPQPQPDPSSSSSSSSTSPKKTYNSTNPLSNLNKPRLLSRLSAYNKAREAAQSAKRLLTARKIYVLRLYKLHPLSTTSDTIELDEELDIPTSAPTNPTSPDKVENKVEVICELINETHYTCLDVANRAARDLQIEMSMQKAVEIKSEGMRVWQKSEIGKLNEKLRGLRDEGVNACWKGVFNGREGEKWEVKVEGVRLFVD</sequence>
<evidence type="ECO:0000313" key="4">
    <source>
        <dbReference type="EMBL" id="ORY10758.1"/>
    </source>
</evidence>
<feature type="compositionally biased region" description="Polar residues" evidence="2">
    <location>
        <begin position="205"/>
        <end position="227"/>
    </location>
</feature>
<accession>A0A1Y1ZKH3</accession>
<dbReference type="GO" id="GO:0008270">
    <property type="term" value="F:zinc ion binding"/>
    <property type="evidence" value="ECO:0007669"/>
    <property type="project" value="InterPro"/>
</dbReference>
<dbReference type="InterPro" id="IPR001138">
    <property type="entry name" value="Zn2Cys6_DnaBD"/>
</dbReference>
<feature type="compositionally biased region" description="Basic residues" evidence="2">
    <location>
        <begin position="379"/>
        <end position="392"/>
    </location>
</feature>
<dbReference type="PROSITE" id="PS50048">
    <property type="entry name" value="ZN2_CY6_FUNGAL_2"/>
    <property type="match status" value="1"/>
</dbReference>
<name>A0A1Y1ZKH3_9PLEO</name>
<feature type="compositionally biased region" description="Polar residues" evidence="2">
    <location>
        <begin position="644"/>
        <end position="660"/>
    </location>
</feature>
<feature type="compositionally biased region" description="Polar residues" evidence="2">
    <location>
        <begin position="309"/>
        <end position="330"/>
    </location>
</feature>
<feature type="domain" description="Zn(2)-C6 fungal-type" evidence="3">
    <location>
        <begin position="384"/>
        <end position="414"/>
    </location>
</feature>
<dbReference type="CDD" id="cd00067">
    <property type="entry name" value="GAL4"/>
    <property type="match status" value="1"/>
</dbReference>
<keyword evidence="1" id="KW-0539">Nucleus</keyword>
<feature type="compositionally biased region" description="Basic and acidic residues" evidence="2">
    <location>
        <begin position="407"/>
        <end position="420"/>
    </location>
</feature>
<dbReference type="SMART" id="SM00066">
    <property type="entry name" value="GAL4"/>
    <property type="match status" value="1"/>
</dbReference>
<feature type="compositionally biased region" description="Polar residues" evidence="2">
    <location>
        <begin position="84"/>
        <end position="98"/>
    </location>
</feature>
<evidence type="ECO:0000256" key="2">
    <source>
        <dbReference type="SAM" id="MobiDB-lite"/>
    </source>
</evidence>
<proteinExistence type="predicted"/>
<dbReference type="EMBL" id="MCFA01000069">
    <property type="protein sequence ID" value="ORY10758.1"/>
    <property type="molecule type" value="Genomic_DNA"/>
</dbReference>
<dbReference type="Proteomes" id="UP000193144">
    <property type="component" value="Unassembled WGS sequence"/>
</dbReference>
<protein>
    <recommendedName>
        <fullName evidence="3">Zn(2)-C6 fungal-type domain-containing protein</fullName>
    </recommendedName>
</protein>
<feature type="compositionally biased region" description="Polar residues" evidence="2">
    <location>
        <begin position="589"/>
        <end position="604"/>
    </location>
</feature>
<dbReference type="GO" id="GO:0000981">
    <property type="term" value="F:DNA-binding transcription factor activity, RNA polymerase II-specific"/>
    <property type="evidence" value="ECO:0007669"/>
    <property type="project" value="InterPro"/>
</dbReference>
<feature type="compositionally biased region" description="Polar residues" evidence="2">
    <location>
        <begin position="239"/>
        <end position="262"/>
    </location>
</feature>
<feature type="region of interest" description="Disordered" evidence="2">
    <location>
        <begin position="78"/>
        <end position="98"/>
    </location>
</feature>
<dbReference type="OrthoDB" id="3785701at2759"/>
<feature type="compositionally biased region" description="Basic and acidic residues" evidence="2">
    <location>
        <begin position="578"/>
        <end position="588"/>
    </location>
</feature>
<dbReference type="InterPro" id="IPR036864">
    <property type="entry name" value="Zn2-C6_fun-type_DNA-bd_sf"/>
</dbReference>
<keyword evidence="5" id="KW-1185">Reference proteome</keyword>
<feature type="compositionally biased region" description="Polar residues" evidence="2">
    <location>
        <begin position="421"/>
        <end position="431"/>
    </location>
</feature>
<dbReference type="Gene3D" id="4.10.240.10">
    <property type="entry name" value="Zn(2)-C6 fungal-type DNA-binding domain"/>
    <property type="match status" value="1"/>
</dbReference>
<dbReference type="SUPFAM" id="SSF57701">
    <property type="entry name" value="Zn2/Cys6 DNA-binding domain"/>
    <property type="match status" value="1"/>
</dbReference>
<organism evidence="4 5">
    <name type="scientific">Clohesyomyces aquaticus</name>
    <dbReference type="NCBI Taxonomy" id="1231657"/>
    <lineage>
        <taxon>Eukaryota</taxon>
        <taxon>Fungi</taxon>
        <taxon>Dikarya</taxon>
        <taxon>Ascomycota</taxon>
        <taxon>Pezizomycotina</taxon>
        <taxon>Dothideomycetes</taxon>
        <taxon>Pleosporomycetidae</taxon>
        <taxon>Pleosporales</taxon>
        <taxon>Lindgomycetaceae</taxon>
        <taxon>Clohesyomyces</taxon>
    </lineage>
</organism>
<feature type="compositionally biased region" description="Polar residues" evidence="2">
    <location>
        <begin position="719"/>
        <end position="732"/>
    </location>
</feature>
<gene>
    <name evidence="4" type="ORF">BCR34DRAFT_601893</name>
</gene>
<dbReference type="Pfam" id="PF00172">
    <property type="entry name" value="Zn_clus"/>
    <property type="match status" value="1"/>
</dbReference>
<feature type="compositionally biased region" description="Polar residues" evidence="2">
    <location>
        <begin position="355"/>
        <end position="373"/>
    </location>
</feature>
<comment type="caution">
    <text evidence="4">The sequence shown here is derived from an EMBL/GenBank/DDBJ whole genome shotgun (WGS) entry which is preliminary data.</text>
</comment>
<evidence type="ECO:0000259" key="3">
    <source>
        <dbReference type="PROSITE" id="PS50048"/>
    </source>
</evidence>
<evidence type="ECO:0000313" key="5">
    <source>
        <dbReference type="Proteomes" id="UP000193144"/>
    </source>
</evidence>
<feature type="region of interest" description="Disordered" evidence="2">
    <location>
        <begin position="170"/>
        <end position="735"/>
    </location>
</feature>
<feature type="region of interest" description="Disordered" evidence="2">
    <location>
        <begin position="40"/>
        <end position="63"/>
    </location>
</feature>
<feature type="compositionally biased region" description="Polar residues" evidence="2">
    <location>
        <begin position="269"/>
        <end position="283"/>
    </location>
</feature>
<dbReference type="PROSITE" id="PS00463">
    <property type="entry name" value="ZN2_CY6_FUNGAL_1"/>
    <property type="match status" value="1"/>
</dbReference>
<feature type="compositionally biased region" description="Low complexity" evidence="2">
    <location>
        <begin position="707"/>
        <end position="718"/>
    </location>
</feature>
<feature type="compositionally biased region" description="Low complexity" evidence="2">
    <location>
        <begin position="528"/>
        <end position="543"/>
    </location>
</feature>
<dbReference type="AlphaFoldDB" id="A0A1Y1ZKH3"/>